<proteinExistence type="predicted"/>
<dbReference type="AlphaFoldDB" id="A0A2T3JD40"/>
<dbReference type="OrthoDB" id="5814101at2"/>
<evidence type="ECO:0008006" key="3">
    <source>
        <dbReference type="Google" id="ProtNLM"/>
    </source>
</evidence>
<comment type="caution">
    <text evidence="1">The sequence shown here is derived from an EMBL/GenBank/DDBJ whole genome shotgun (WGS) entry which is preliminary data.</text>
</comment>
<dbReference type="EMBL" id="PYMJ01000019">
    <property type="protein sequence ID" value="PSU46796.1"/>
    <property type="molecule type" value="Genomic_DNA"/>
</dbReference>
<keyword evidence="2" id="KW-1185">Reference proteome</keyword>
<dbReference type="RefSeq" id="WP_107243919.1">
    <property type="nucleotide sequence ID" value="NZ_PYMJ01000019.1"/>
</dbReference>
<organism evidence="1 2">
    <name type="scientific">Photobacterium frigidiphilum</name>
    <dbReference type="NCBI Taxonomy" id="264736"/>
    <lineage>
        <taxon>Bacteria</taxon>
        <taxon>Pseudomonadati</taxon>
        <taxon>Pseudomonadota</taxon>
        <taxon>Gammaproteobacteria</taxon>
        <taxon>Vibrionales</taxon>
        <taxon>Vibrionaceae</taxon>
        <taxon>Photobacterium</taxon>
    </lineage>
</organism>
<dbReference type="Proteomes" id="UP000240987">
    <property type="component" value="Unassembled WGS sequence"/>
</dbReference>
<evidence type="ECO:0000313" key="2">
    <source>
        <dbReference type="Proteomes" id="UP000240987"/>
    </source>
</evidence>
<reference evidence="1 2" key="1">
    <citation type="submission" date="2018-01" db="EMBL/GenBank/DDBJ databases">
        <title>Whole genome sequencing of Histamine producing bacteria.</title>
        <authorList>
            <person name="Butler K."/>
        </authorList>
    </citation>
    <scope>NUCLEOTIDE SEQUENCE [LARGE SCALE GENOMIC DNA]</scope>
    <source>
        <strain evidence="1 2">JCM 12947</strain>
    </source>
</reference>
<accession>A0A2T3JD40</accession>
<protein>
    <recommendedName>
        <fullName evidence="3">Type 4 fimbrial biogenesis protein PilX N-terminal domain-containing protein</fullName>
    </recommendedName>
</protein>
<evidence type="ECO:0000313" key="1">
    <source>
        <dbReference type="EMBL" id="PSU46796.1"/>
    </source>
</evidence>
<gene>
    <name evidence="1" type="ORF">C9J12_17685</name>
</gene>
<sequence>MNSQKGMATLLITTMLLVVSLLFSFASYKNIFYQIKRTQNEVLARQAHWLAEGGLECAFSEMNASSNLPNDPAYMNTCSNNLADTDIRFSFPSSNQIKIVSEASSGIVAKSIVTKTAKFGGGINSTIKMNASVLELTGSQHFVPNPTETFISADNFACQSVVTSGVVSYISSASGTDEHFLTTDSTVSHHGGGPGGAISFTCDSRYRSNLFDTTNIPTGFVVSDLVKGLDIIENTTVDVFQDIFGVDHAEWKTVRSEIAQDSKGDIISPSVVNGKGGDAVTAQGWITECSKLVEASFLAGNKKIWVDGSCALGANIFGGVVSDKSIMLVIHDGFVEFNASGAFNGLLYQYASIALNAKSIWEDRVDNITFPVRAFNKSDIDPNFLNVSFFVNGSTYIDGAIGIDAPERTVRINGSIIPSYNADKSGEFINGKLTWLEGSWHDI</sequence>
<name>A0A2T3JD40_9GAMM</name>